<sequence length="130" mass="14395">MYTIRVVKAFRDSVSPYEGLETPESRSSIHNFMNHPEFRIEDSEPQIPLIDENESEDDPPTKRNSIFIPPPLTGLSSQPPLPFTSNENNNALDRVIPLHKDISRSALVPPNSAGLPPCPGSPLHSLETSL</sequence>
<reference evidence="4" key="1">
    <citation type="submission" date="2025-08" db="UniProtKB">
        <authorList>
            <consortium name="RefSeq"/>
        </authorList>
    </citation>
    <scope>IDENTIFICATION</scope>
</reference>
<feature type="region of interest" description="Disordered" evidence="1">
    <location>
        <begin position="38"/>
        <end position="130"/>
    </location>
</feature>
<dbReference type="RefSeq" id="XP_013769958.1">
    <property type="nucleotide sequence ID" value="XM_013914504.1"/>
</dbReference>
<gene>
    <name evidence="4" type="primary">LOC106456420</name>
</gene>
<proteinExistence type="predicted"/>
<accession>A0A9Y6JHD9</accession>
<dbReference type="GO" id="GO:0005388">
    <property type="term" value="F:P-type calcium transporter activity"/>
    <property type="evidence" value="ECO:0007669"/>
    <property type="project" value="InterPro"/>
</dbReference>
<evidence type="ECO:0000259" key="2">
    <source>
        <dbReference type="Pfam" id="PF12424"/>
    </source>
</evidence>
<dbReference type="GeneID" id="106456420"/>
<evidence type="ECO:0000256" key="1">
    <source>
        <dbReference type="SAM" id="MobiDB-lite"/>
    </source>
</evidence>
<feature type="domain" description="Plasma membrane calcium transporting P-type ATPase C-terminal" evidence="2">
    <location>
        <begin position="4"/>
        <end position="37"/>
    </location>
</feature>
<evidence type="ECO:0000313" key="4">
    <source>
        <dbReference type="RefSeq" id="XP_013769958.1"/>
    </source>
</evidence>
<name>A0A9Y6JHD9_9CICH</name>
<evidence type="ECO:0000313" key="3">
    <source>
        <dbReference type="Proteomes" id="UP000695023"/>
    </source>
</evidence>
<dbReference type="Proteomes" id="UP000695023">
    <property type="component" value="Unplaced"/>
</dbReference>
<dbReference type="Pfam" id="PF12424">
    <property type="entry name" value="ATP_Ca_trans_C"/>
    <property type="match status" value="1"/>
</dbReference>
<protein>
    <submittedName>
        <fullName evidence="4">Plasma membrane calcium-transporting ATPase 1-like</fullName>
    </submittedName>
</protein>
<dbReference type="InterPro" id="IPR022141">
    <property type="entry name" value="ATP_Ca_trans_C"/>
</dbReference>
<organism evidence="3 4">
    <name type="scientific">Pundamilia nyererei</name>
    <dbReference type="NCBI Taxonomy" id="303518"/>
    <lineage>
        <taxon>Eukaryota</taxon>
        <taxon>Metazoa</taxon>
        <taxon>Chordata</taxon>
        <taxon>Craniata</taxon>
        <taxon>Vertebrata</taxon>
        <taxon>Euteleostomi</taxon>
        <taxon>Actinopterygii</taxon>
        <taxon>Neopterygii</taxon>
        <taxon>Teleostei</taxon>
        <taxon>Neoteleostei</taxon>
        <taxon>Acanthomorphata</taxon>
        <taxon>Ovalentaria</taxon>
        <taxon>Cichlomorphae</taxon>
        <taxon>Cichliformes</taxon>
        <taxon>Cichlidae</taxon>
        <taxon>African cichlids</taxon>
        <taxon>Pseudocrenilabrinae</taxon>
        <taxon>Haplochromini</taxon>
        <taxon>Pundamilia</taxon>
    </lineage>
</organism>
<feature type="compositionally biased region" description="Polar residues" evidence="1">
    <location>
        <begin position="74"/>
        <end position="91"/>
    </location>
</feature>
<dbReference type="AlphaFoldDB" id="A0A9Y6JHD9"/>
<keyword evidence="3" id="KW-1185">Reference proteome</keyword>